<dbReference type="Proteomes" id="UP000243255">
    <property type="component" value="Unassembled WGS sequence"/>
</dbReference>
<gene>
    <name evidence="8" type="primary">murJ</name>
    <name evidence="10" type="ORF">SAMN04488530_11610</name>
</gene>
<keyword evidence="5 8" id="KW-0573">Peptidoglycan synthesis</keyword>
<keyword evidence="2 8" id="KW-1003">Cell membrane</keyword>
<dbReference type="PANTHER" id="PTHR47019">
    <property type="entry name" value="LIPID II FLIPPASE MURJ"/>
    <property type="match status" value="1"/>
</dbReference>
<evidence type="ECO:0000256" key="9">
    <source>
        <dbReference type="PIRNR" id="PIRNR002869"/>
    </source>
</evidence>
<organism evidence="10 11">
    <name type="scientific">Asaccharospora irregularis DSM 2635</name>
    <dbReference type="NCBI Taxonomy" id="1121321"/>
    <lineage>
        <taxon>Bacteria</taxon>
        <taxon>Bacillati</taxon>
        <taxon>Bacillota</taxon>
        <taxon>Clostridia</taxon>
        <taxon>Peptostreptococcales</taxon>
        <taxon>Peptostreptococcaceae</taxon>
        <taxon>Asaccharospora</taxon>
    </lineage>
</organism>
<evidence type="ECO:0000256" key="1">
    <source>
        <dbReference type="ARBA" id="ARBA00004651"/>
    </source>
</evidence>
<dbReference type="NCBIfam" id="TIGR01695">
    <property type="entry name" value="murJ_mviN"/>
    <property type="match status" value="1"/>
</dbReference>
<keyword evidence="3 8" id="KW-0812">Transmembrane</keyword>
<dbReference type="UniPathway" id="UPA00219"/>
<dbReference type="GO" id="GO:0071555">
    <property type="term" value="P:cell wall organization"/>
    <property type="evidence" value="ECO:0007669"/>
    <property type="project" value="UniProtKB-UniRule"/>
</dbReference>
<evidence type="ECO:0000256" key="8">
    <source>
        <dbReference type="HAMAP-Rule" id="MF_02078"/>
    </source>
</evidence>
<dbReference type="GO" id="GO:0034204">
    <property type="term" value="P:lipid translocation"/>
    <property type="evidence" value="ECO:0007669"/>
    <property type="project" value="TreeGrafter"/>
</dbReference>
<dbReference type="PIRSF" id="PIRSF002869">
    <property type="entry name" value="MviN"/>
    <property type="match status" value="1"/>
</dbReference>
<reference evidence="11" key="1">
    <citation type="submission" date="2016-11" db="EMBL/GenBank/DDBJ databases">
        <authorList>
            <person name="Varghese N."/>
            <person name="Submissions S."/>
        </authorList>
    </citation>
    <scope>NUCLEOTIDE SEQUENCE [LARGE SCALE GENOMIC DNA]</scope>
    <source>
        <strain evidence="11">DSM 2635</strain>
    </source>
</reference>
<keyword evidence="6 8" id="KW-1133">Transmembrane helix</keyword>
<feature type="transmembrane region" description="Helical" evidence="8">
    <location>
        <begin position="181"/>
        <end position="204"/>
    </location>
</feature>
<sequence length="516" mass="56182">MSKTAKAALWIMVATMLSKVLGFFREMVLANFYGTGNIADIFVVTLNIPGLIIAVIGSAIATTYIPMYFNTKEKYGEEQALKFTNNVLNICYIMAIVIAVLGLLFTREFVTVFAGGFKGEKFEIAVKFTKIMISGVLFLSGSKLFSSYLQVNDNFVVPGLIGLPYNIIIIASIIISANTNLYVLPAGALLAMSTQLLFQLPFAFKKSYRYKPYVNIKDESIKELAVLVLPMLMGVAIGQLNVFVDRLLGTHLPSGQLAALNYANRLNEFVMALFVTSIITVIYPKLSKMSNQDNNSGYISTIVKSSNCIILVVLPIAIGAIVLAEPIVRILFQRGKFDANSTQLTSIALRLYSVGLLACGIRDVLYRAFYSKSDTKTPMINGSIALAINIVLNLLLIKPLGHAGLAISTSISSIITVVLLFISLKRKTGYFGGDKIIKTGIKSMIASAIMGVVTLFVYNNLHLILGAGMIKELISLSGSVLSGVVVYSLLVIIMKVEEVGLAFDILKKVKNKLIPR</sequence>
<protein>
    <recommendedName>
        <fullName evidence="8">Probable lipid II flippase MurJ</fullName>
    </recommendedName>
</protein>
<dbReference type="HAMAP" id="MF_02078">
    <property type="entry name" value="MurJ_MviN"/>
    <property type="match status" value="1"/>
</dbReference>
<keyword evidence="11" id="KW-1185">Reference proteome</keyword>
<proteinExistence type="inferred from homology"/>
<keyword evidence="8 9" id="KW-0961">Cell wall biogenesis/degradation</keyword>
<feature type="transmembrane region" description="Helical" evidence="8">
    <location>
        <begin position="269"/>
        <end position="286"/>
    </location>
</feature>
<dbReference type="RefSeq" id="WP_073126193.1">
    <property type="nucleotide sequence ID" value="NZ_BAABCH010000097.1"/>
</dbReference>
<evidence type="ECO:0000256" key="2">
    <source>
        <dbReference type="ARBA" id="ARBA00022475"/>
    </source>
</evidence>
<keyword evidence="4 8" id="KW-0133">Cell shape</keyword>
<dbReference type="OrthoDB" id="9804143at2"/>
<feature type="transmembrane region" description="Helical" evidence="8">
    <location>
        <begin position="224"/>
        <end position="244"/>
    </location>
</feature>
<dbReference type="GO" id="GO:0015648">
    <property type="term" value="F:lipid-linked peptidoglycan transporter activity"/>
    <property type="evidence" value="ECO:0007669"/>
    <property type="project" value="UniProtKB-UniRule"/>
</dbReference>
<feature type="transmembrane region" description="Helical" evidence="8">
    <location>
        <begin position="403"/>
        <end position="422"/>
    </location>
</feature>
<evidence type="ECO:0000256" key="3">
    <source>
        <dbReference type="ARBA" id="ARBA00022692"/>
    </source>
</evidence>
<dbReference type="InterPro" id="IPR051050">
    <property type="entry name" value="Lipid_II_flippase_MurJ/MviN"/>
</dbReference>
<dbReference type="GO" id="GO:0005886">
    <property type="term" value="C:plasma membrane"/>
    <property type="evidence" value="ECO:0007669"/>
    <property type="project" value="UniProtKB-SubCell"/>
</dbReference>
<evidence type="ECO:0000256" key="4">
    <source>
        <dbReference type="ARBA" id="ARBA00022960"/>
    </source>
</evidence>
<keyword evidence="8 9" id="KW-0813">Transport</keyword>
<dbReference type="STRING" id="1121321.SAMN04488530_11610"/>
<comment type="subcellular location">
    <subcellularLocation>
        <location evidence="1 8">Cell membrane</location>
        <topology evidence="1 8">Multi-pass membrane protein</topology>
    </subcellularLocation>
</comment>
<accession>A0A1M5PTW1</accession>
<evidence type="ECO:0000256" key="6">
    <source>
        <dbReference type="ARBA" id="ARBA00022989"/>
    </source>
</evidence>
<dbReference type="GO" id="GO:0008360">
    <property type="term" value="P:regulation of cell shape"/>
    <property type="evidence" value="ECO:0007669"/>
    <property type="project" value="UniProtKB-UniRule"/>
</dbReference>
<dbReference type="Pfam" id="PF03023">
    <property type="entry name" value="MurJ"/>
    <property type="match status" value="1"/>
</dbReference>
<feature type="transmembrane region" description="Helical" evidence="8">
    <location>
        <begin position="38"/>
        <end position="65"/>
    </location>
</feature>
<comment type="pathway">
    <text evidence="8">Cell wall biogenesis; peptidoglycan biosynthesis.</text>
</comment>
<dbReference type="InterPro" id="IPR004268">
    <property type="entry name" value="MurJ"/>
</dbReference>
<feature type="transmembrane region" description="Helical" evidence="8">
    <location>
        <begin position="124"/>
        <end position="142"/>
    </location>
</feature>
<feature type="transmembrane region" description="Helical" evidence="8">
    <location>
        <begin position="154"/>
        <end position="175"/>
    </location>
</feature>
<dbReference type="EMBL" id="FQWX01000016">
    <property type="protein sequence ID" value="SHH05051.1"/>
    <property type="molecule type" value="Genomic_DNA"/>
</dbReference>
<feature type="transmembrane region" description="Helical" evidence="8">
    <location>
        <begin position="347"/>
        <end position="366"/>
    </location>
</feature>
<dbReference type="CDD" id="cd13123">
    <property type="entry name" value="MATE_MurJ_like"/>
    <property type="match status" value="1"/>
</dbReference>
<dbReference type="PANTHER" id="PTHR47019:SF1">
    <property type="entry name" value="LIPID II FLIPPASE MURJ"/>
    <property type="match status" value="1"/>
</dbReference>
<dbReference type="PRINTS" id="PR01806">
    <property type="entry name" value="VIRFACTRMVIN"/>
</dbReference>
<feature type="transmembrane region" description="Helical" evidence="8">
    <location>
        <begin position="473"/>
        <end position="493"/>
    </location>
</feature>
<evidence type="ECO:0000256" key="5">
    <source>
        <dbReference type="ARBA" id="ARBA00022984"/>
    </source>
</evidence>
<feature type="transmembrane region" description="Helical" evidence="8">
    <location>
        <begin position="443"/>
        <end position="461"/>
    </location>
</feature>
<comment type="similarity">
    <text evidence="8 9">Belongs to the MurJ/MviN family.</text>
</comment>
<feature type="transmembrane region" description="Helical" evidence="8">
    <location>
        <begin position="378"/>
        <end position="397"/>
    </location>
</feature>
<name>A0A1M5PTW1_9FIRM</name>
<keyword evidence="7 8" id="KW-0472">Membrane</keyword>
<dbReference type="AlphaFoldDB" id="A0A1M5PTW1"/>
<comment type="function">
    <text evidence="8 9">Involved in peptidoglycan biosynthesis. Transports lipid-linked peptidoglycan precursors from the inner to the outer leaflet of the cytoplasmic membrane.</text>
</comment>
<dbReference type="GO" id="GO:0009252">
    <property type="term" value="P:peptidoglycan biosynthetic process"/>
    <property type="evidence" value="ECO:0007669"/>
    <property type="project" value="UniProtKB-UniRule"/>
</dbReference>
<feature type="transmembrane region" description="Helical" evidence="8">
    <location>
        <begin position="86"/>
        <end position="104"/>
    </location>
</feature>
<evidence type="ECO:0000313" key="11">
    <source>
        <dbReference type="Proteomes" id="UP000243255"/>
    </source>
</evidence>
<evidence type="ECO:0000313" key="10">
    <source>
        <dbReference type="EMBL" id="SHH05051.1"/>
    </source>
</evidence>
<evidence type="ECO:0000256" key="7">
    <source>
        <dbReference type="ARBA" id="ARBA00023136"/>
    </source>
</evidence>
<feature type="transmembrane region" description="Helical" evidence="8">
    <location>
        <begin position="307"/>
        <end position="327"/>
    </location>
</feature>